<proteinExistence type="predicted"/>
<dbReference type="InterPro" id="IPR002575">
    <property type="entry name" value="Aminoglycoside_PTrfase"/>
</dbReference>
<evidence type="ECO:0000259" key="1">
    <source>
        <dbReference type="Pfam" id="PF01636"/>
    </source>
</evidence>
<dbReference type="PANTHER" id="PTHR21310">
    <property type="entry name" value="AMINOGLYCOSIDE PHOSPHOTRANSFERASE-RELATED-RELATED"/>
    <property type="match status" value="1"/>
</dbReference>
<dbReference type="GeneID" id="36570056"/>
<dbReference type="InterPro" id="IPR051678">
    <property type="entry name" value="AGP_Transferase"/>
</dbReference>
<evidence type="ECO:0000313" key="2">
    <source>
        <dbReference type="EMBL" id="PSS12574.1"/>
    </source>
</evidence>
<dbReference type="InterPro" id="IPR011009">
    <property type="entry name" value="Kinase-like_dom_sf"/>
</dbReference>
<dbReference type="RefSeq" id="XP_024718572.1">
    <property type="nucleotide sequence ID" value="XM_024861975.1"/>
</dbReference>
<organism evidence="2 3">
    <name type="scientific">Amorphotheca resinae ATCC 22711</name>
    <dbReference type="NCBI Taxonomy" id="857342"/>
    <lineage>
        <taxon>Eukaryota</taxon>
        <taxon>Fungi</taxon>
        <taxon>Dikarya</taxon>
        <taxon>Ascomycota</taxon>
        <taxon>Pezizomycotina</taxon>
        <taxon>Leotiomycetes</taxon>
        <taxon>Helotiales</taxon>
        <taxon>Amorphothecaceae</taxon>
        <taxon>Amorphotheca</taxon>
    </lineage>
</organism>
<accession>A0A2T3AV91</accession>
<dbReference type="PANTHER" id="PTHR21310:SF58">
    <property type="entry name" value="AMINOGLYCOSIDE PHOSPHOTRANSFERASE DOMAIN-CONTAINING PROTEIN"/>
    <property type="match status" value="1"/>
</dbReference>
<dbReference type="CDD" id="cd05120">
    <property type="entry name" value="APH_ChoK_like"/>
    <property type="match status" value="1"/>
</dbReference>
<dbReference type="InParanoid" id="A0A2T3AV91"/>
<dbReference type="Pfam" id="PF01636">
    <property type="entry name" value="APH"/>
    <property type="match status" value="1"/>
</dbReference>
<dbReference type="EMBL" id="KZ679015">
    <property type="protein sequence ID" value="PSS12574.1"/>
    <property type="molecule type" value="Genomic_DNA"/>
</dbReference>
<gene>
    <name evidence="2" type="ORF">M430DRAFT_126233</name>
</gene>
<evidence type="ECO:0000313" key="3">
    <source>
        <dbReference type="Proteomes" id="UP000241818"/>
    </source>
</evidence>
<reference evidence="2 3" key="1">
    <citation type="journal article" date="2018" name="New Phytol.">
        <title>Comparative genomics and transcriptomics depict ericoid mycorrhizal fungi as versatile saprotrophs and plant mutualists.</title>
        <authorList>
            <person name="Martino E."/>
            <person name="Morin E."/>
            <person name="Grelet G.A."/>
            <person name="Kuo A."/>
            <person name="Kohler A."/>
            <person name="Daghino S."/>
            <person name="Barry K.W."/>
            <person name="Cichocki N."/>
            <person name="Clum A."/>
            <person name="Dockter R.B."/>
            <person name="Hainaut M."/>
            <person name="Kuo R.C."/>
            <person name="LaButti K."/>
            <person name="Lindahl B.D."/>
            <person name="Lindquist E.A."/>
            <person name="Lipzen A."/>
            <person name="Khouja H.R."/>
            <person name="Magnuson J."/>
            <person name="Murat C."/>
            <person name="Ohm R.A."/>
            <person name="Singer S.W."/>
            <person name="Spatafora J.W."/>
            <person name="Wang M."/>
            <person name="Veneault-Fourrey C."/>
            <person name="Henrissat B."/>
            <person name="Grigoriev I.V."/>
            <person name="Martin F.M."/>
            <person name="Perotto S."/>
        </authorList>
    </citation>
    <scope>NUCLEOTIDE SEQUENCE [LARGE SCALE GENOMIC DNA]</scope>
    <source>
        <strain evidence="2 3">ATCC 22711</strain>
    </source>
</reference>
<name>A0A2T3AV91_AMORE</name>
<dbReference type="Proteomes" id="UP000241818">
    <property type="component" value="Unassembled WGS sequence"/>
</dbReference>
<protein>
    <recommendedName>
        <fullName evidence="1">Aminoglycoside phosphotransferase domain-containing protein</fullName>
    </recommendedName>
</protein>
<dbReference type="AlphaFoldDB" id="A0A2T3AV91"/>
<keyword evidence="3" id="KW-1185">Reference proteome</keyword>
<feature type="domain" description="Aminoglycoside phosphotransferase" evidence="1">
    <location>
        <begin position="358"/>
        <end position="538"/>
    </location>
</feature>
<dbReference type="OrthoDB" id="2906425at2759"/>
<dbReference type="SUPFAM" id="SSF56112">
    <property type="entry name" value="Protein kinase-like (PK-like)"/>
    <property type="match status" value="1"/>
</dbReference>
<dbReference type="STRING" id="857342.A0A2T3AV91"/>
<sequence length="561" mass="64125">MNNSQEVQRALTLIRSVPLTPPEHKLLSCFVRDAVDPKAAALYVLQQASQGDTKDIEFELRHILTEWKQLVKRFTLPTKISTNTKLLVSIRDDNCCCITKQSREWWDVLGWTRTGPIRLVPDEVIAGLDDAAHASLRELLAAFLTEGHLRRLIRSLDLPSDDINQLKNTLTLQESVATLFINGQIKVEPERVADESADDSMETKGLYELTMVMPRPFPVLKSKKGRRLYANDNLIISTTDAKTMPLPDSFLLALRARFCNSLRCLQIEDEMQLGWPENTLRHKFQRICRRMIEPAVPLLRHSWLYLPRSFRILTYRLLLNVGVRIYGKQLAWVQRVPFGLYIKHGRGNIVSKGEAPALRLIEQYADIPAPKVIDVLTVENYTYLVMTRLPGVPLLEGLPRMSYPERTQLALDLRNCFSQFRRIPNPNSTAICNANGGPVFDYRLPVSSKTAGPFQSEEEFNRFLITQPRLKSAIHDRSHKIYFSHADLSPTNILVSAGKLSGLVDFACAGFYPEYWEYTKGVNGHFGPDTSFIDLLFETFEGSYEEELKAEQKLWEFVTPW</sequence>